<comment type="pathway">
    <text evidence="6">Metabolic intermediate biosynthesis; acetyl-CoA biosynthesis; acetyl-CoA from acetate: step 1/2.</text>
</comment>
<keyword evidence="9" id="KW-1185">Reference proteome</keyword>
<dbReference type="Proteomes" id="UP000094379">
    <property type="component" value="Unassembled WGS sequence"/>
</dbReference>
<feature type="binding site" evidence="6">
    <location>
        <position position="18"/>
    </location>
    <ligand>
        <name>ATP</name>
        <dbReference type="ChEBI" id="CHEBI:30616"/>
    </ligand>
</feature>
<dbReference type="PANTHER" id="PTHR21060">
    <property type="entry name" value="ACETATE KINASE"/>
    <property type="match status" value="1"/>
</dbReference>
<name>A0A1E3GUM2_9GAMM</name>
<evidence type="ECO:0000256" key="4">
    <source>
        <dbReference type="ARBA" id="ARBA00022777"/>
    </source>
</evidence>
<dbReference type="EC" id="2.7.2.1" evidence="6"/>
<dbReference type="STRING" id="291169.A9E74_01301"/>
<dbReference type="PRINTS" id="PR00471">
    <property type="entry name" value="ACETATEKNASE"/>
</dbReference>
<gene>
    <name evidence="6 8" type="primary">ackA</name>
    <name evidence="8" type="ORF">A9E74_01301</name>
</gene>
<evidence type="ECO:0000256" key="5">
    <source>
        <dbReference type="ARBA" id="ARBA00022840"/>
    </source>
</evidence>
<feature type="site" description="Transition state stabilizer" evidence="6">
    <location>
        <position position="180"/>
    </location>
</feature>
<evidence type="ECO:0000256" key="2">
    <source>
        <dbReference type="ARBA" id="ARBA00022679"/>
    </source>
</evidence>
<dbReference type="SUPFAM" id="SSF53067">
    <property type="entry name" value="Actin-like ATPase domain"/>
    <property type="match status" value="2"/>
</dbReference>
<comment type="similarity">
    <text evidence="1 6 7">Belongs to the acetokinase family.</text>
</comment>
<dbReference type="PROSITE" id="PS01075">
    <property type="entry name" value="ACETATE_KINASE_1"/>
    <property type="match status" value="1"/>
</dbReference>
<evidence type="ECO:0000256" key="1">
    <source>
        <dbReference type="ARBA" id="ARBA00008748"/>
    </source>
</evidence>
<evidence type="ECO:0000256" key="3">
    <source>
        <dbReference type="ARBA" id="ARBA00022741"/>
    </source>
</evidence>
<feature type="active site" description="Proton donor/acceptor" evidence="6">
    <location>
        <position position="149"/>
    </location>
</feature>
<comment type="subcellular location">
    <subcellularLocation>
        <location evidence="6">Cytoplasm</location>
    </subcellularLocation>
</comment>
<dbReference type="PATRIC" id="fig|291169.3.peg.1307"/>
<keyword evidence="6" id="KW-0963">Cytoplasm</keyword>
<comment type="function">
    <text evidence="6">Catalyzes the formation of acetyl phosphate from acetate and ATP. Can also catalyze the reverse reaction.</text>
</comment>
<keyword evidence="3 6" id="KW-0547">Nucleotide-binding</keyword>
<dbReference type="GO" id="GO:0008776">
    <property type="term" value="F:acetate kinase activity"/>
    <property type="evidence" value="ECO:0007669"/>
    <property type="project" value="UniProtKB-UniRule"/>
</dbReference>
<protein>
    <recommendedName>
        <fullName evidence="6">Acetate kinase</fullName>
        <ecNumber evidence="6">2.7.2.1</ecNumber>
    </recommendedName>
    <alternativeName>
        <fullName evidence="6">Acetokinase</fullName>
    </alternativeName>
</protein>
<dbReference type="Gene3D" id="3.30.420.40">
    <property type="match status" value="2"/>
</dbReference>
<dbReference type="GO" id="GO:0006085">
    <property type="term" value="P:acetyl-CoA biosynthetic process"/>
    <property type="evidence" value="ECO:0007669"/>
    <property type="project" value="UniProtKB-UniRule"/>
</dbReference>
<dbReference type="PIRSF" id="PIRSF000722">
    <property type="entry name" value="Acetate_prop_kin"/>
    <property type="match status" value="1"/>
</dbReference>
<organism evidence="8 9">
    <name type="scientific">Methylophaga muralis</name>
    <dbReference type="NCBI Taxonomy" id="291169"/>
    <lineage>
        <taxon>Bacteria</taxon>
        <taxon>Pseudomonadati</taxon>
        <taxon>Pseudomonadota</taxon>
        <taxon>Gammaproteobacteria</taxon>
        <taxon>Thiotrichales</taxon>
        <taxon>Piscirickettsiaceae</taxon>
        <taxon>Methylophaga</taxon>
    </lineage>
</organism>
<keyword evidence="5 6" id="KW-0067">ATP-binding</keyword>
<evidence type="ECO:0000313" key="8">
    <source>
        <dbReference type="EMBL" id="ODN67061.1"/>
    </source>
</evidence>
<feature type="binding site" evidence="6">
    <location>
        <position position="11"/>
    </location>
    <ligand>
        <name>Mg(2+)</name>
        <dbReference type="ChEBI" id="CHEBI:18420"/>
    </ligand>
</feature>
<keyword evidence="2 6" id="KW-0808">Transferase</keyword>
<dbReference type="PANTHER" id="PTHR21060:SF15">
    <property type="entry name" value="ACETATE KINASE-RELATED"/>
    <property type="match status" value="1"/>
</dbReference>
<feature type="binding site" evidence="6">
    <location>
        <position position="92"/>
    </location>
    <ligand>
        <name>substrate</name>
    </ligand>
</feature>
<keyword evidence="6" id="KW-0460">Magnesium</keyword>
<comment type="subunit">
    <text evidence="6">Homodimer.</text>
</comment>
<keyword evidence="6" id="KW-0479">Metal-binding</keyword>
<sequence>MPFETMLLTINGGSSSIKFTLYNVTESLNPILSGKLIGLGLPTAKLRVINSIQAEESAVDIKADNYQQAVEVLIDWVYKNIDISSVKAIGHRIVHGGHQYKNPQWVTKQLLKHLSAITPLDPQHLPGEIQLIEAFDQHFPQLKQMVCFDTEFHQHLPIVAKLLPIPRQYYEKGIYRYGFHGLSYRYLMQVLQQHNAEKANHDKIVLAHLGNGASMTAVTNGQSIDTTMSMTPAAGLVMGTRSGDLDPGLFGVLNRSEGMNAEQFETMINQQSGLLGISTTTSDMQQLLEQRSEDPNAEDAIDVFCYRIRKQIGAYAAALGGLDTLVFSGGIGENVAEIRTQICQQLEFIGIELDNELNQQNALCISTSQSRVTVWVIPTNEELMIAQSMCDLLNLNHQGEK</sequence>
<dbReference type="GO" id="GO:0000287">
    <property type="term" value="F:magnesium ion binding"/>
    <property type="evidence" value="ECO:0007669"/>
    <property type="project" value="UniProtKB-UniRule"/>
</dbReference>
<comment type="caution">
    <text evidence="8">The sequence shown here is derived from an EMBL/GenBank/DDBJ whole genome shotgun (WGS) entry which is preliminary data.</text>
</comment>
<evidence type="ECO:0000313" key="9">
    <source>
        <dbReference type="Proteomes" id="UP000094379"/>
    </source>
</evidence>
<dbReference type="GO" id="GO:0006083">
    <property type="term" value="P:acetate metabolic process"/>
    <property type="evidence" value="ECO:0007669"/>
    <property type="project" value="TreeGrafter"/>
</dbReference>
<feature type="binding site" evidence="6">
    <location>
        <begin position="330"/>
        <end position="334"/>
    </location>
    <ligand>
        <name>ATP</name>
        <dbReference type="ChEBI" id="CHEBI:30616"/>
    </ligand>
</feature>
<feature type="binding site" evidence="6">
    <location>
        <position position="381"/>
    </location>
    <ligand>
        <name>Mg(2+)</name>
        <dbReference type="ChEBI" id="CHEBI:18420"/>
    </ligand>
</feature>
<dbReference type="NCBIfam" id="TIGR00016">
    <property type="entry name" value="ackA"/>
    <property type="match status" value="1"/>
</dbReference>
<dbReference type="InterPro" id="IPR023865">
    <property type="entry name" value="Aliphatic_acid_kinase_CS"/>
</dbReference>
<comment type="catalytic activity">
    <reaction evidence="6">
        <text>acetate + ATP = acetyl phosphate + ADP</text>
        <dbReference type="Rhea" id="RHEA:11352"/>
        <dbReference type="ChEBI" id="CHEBI:22191"/>
        <dbReference type="ChEBI" id="CHEBI:30089"/>
        <dbReference type="ChEBI" id="CHEBI:30616"/>
        <dbReference type="ChEBI" id="CHEBI:456216"/>
        <dbReference type="EC" id="2.7.2.1"/>
    </reaction>
</comment>
<reference evidence="8 9" key="1">
    <citation type="submission" date="2016-07" db="EMBL/GenBank/DDBJ databases">
        <title>Draft Genome Sequence of Methylophaga muralis Bur 1.</title>
        <authorList>
            <person name="Vasilenko O.V."/>
            <person name="Doronina N.V."/>
            <person name="Shmareva M.N."/>
            <person name="Tarlachkov S.V."/>
            <person name="Mustakhimov I."/>
            <person name="Trotsenko Y.A."/>
        </authorList>
    </citation>
    <scope>NUCLEOTIDE SEQUENCE [LARGE SCALE GENOMIC DNA]</scope>
    <source>
        <strain evidence="8 9">Bur 1</strain>
    </source>
</reference>
<feature type="binding site" evidence="6">
    <location>
        <begin position="208"/>
        <end position="212"/>
    </location>
    <ligand>
        <name>ATP</name>
        <dbReference type="ChEBI" id="CHEBI:30616"/>
    </ligand>
</feature>
<dbReference type="AlphaFoldDB" id="A0A1E3GUM2"/>
<dbReference type="InterPro" id="IPR000890">
    <property type="entry name" value="Aliphatic_acid_kin_short-chain"/>
</dbReference>
<comment type="caution">
    <text evidence="6">Lacks conserved residue(s) required for the propagation of feature annotation.</text>
</comment>
<evidence type="ECO:0000256" key="7">
    <source>
        <dbReference type="RuleBase" id="RU003835"/>
    </source>
</evidence>
<dbReference type="InterPro" id="IPR004372">
    <property type="entry name" value="Ac/propionate_kinase"/>
</dbReference>
<comment type="cofactor">
    <cofactor evidence="6">
        <name>Mg(2+)</name>
        <dbReference type="ChEBI" id="CHEBI:18420"/>
    </cofactor>
    <cofactor evidence="6">
        <name>Mn(2+)</name>
        <dbReference type="ChEBI" id="CHEBI:29035"/>
    </cofactor>
    <text evidence="6">Mg(2+). Can also accept Mn(2+).</text>
</comment>
<dbReference type="HAMAP" id="MF_00020">
    <property type="entry name" value="Acetate_kinase"/>
    <property type="match status" value="1"/>
</dbReference>
<dbReference type="InterPro" id="IPR043129">
    <property type="entry name" value="ATPase_NBD"/>
</dbReference>
<accession>A0A1E3GUM2</accession>
<dbReference type="RefSeq" id="WP_069295788.1">
    <property type="nucleotide sequence ID" value="NZ_MCRI01000010.1"/>
</dbReference>
<proteinExistence type="inferred from homology"/>
<dbReference type="Pfam" id="PF00871">
    <property type="entry name" value="Acetate_kinase"/>
    <property type="match status" value="1"/>
</dbReference>
<dbReference type="PROSITE" id="PS01076">
    <property type="entry name" value="ACETATE_KINASE_2"/>
    <property type="match status" value="1"/>
</dbReference>
<dbReference type="UniPathway" id="UPA00340">
    <property type="reaction ID" value="UER00458"/>
</dbReference>
<keyword evidence="4 6" id="KW-0418">Kinase</keyword>
<feature type="site" description="Transition state stabilizer" evidence="6">
    <location>
        <position position="241"/>
    </location>
</feature>
<dbReference type="EMBL" id="MCRI01000010">
    <property type="protein sequence ID" value="ODN67061.1"/>
    <property type="molecule type" value="Genomic_DNA"/>
</dbReference>
<evidence type="ECO:0000256" key="6">
    <source>
        <dbReference type="HAMAP-Rule" id="MF_00020"/>
    </source>
</evidence>
<dbReference type="GO" id="GO:0005737">
    <property type="term" value="C:cytoplasm"/>
    <property type="evidence" value="ECO:0007669"/>
    <property type="project" value="UniProtKB-SubCell"/>
</dbReference>
<dbReference type="GO" id="GO:0005524">
    <property type="term" value="F:ATP binding"/>
    <property type="evidence" value="ECO:0007669"/>
    <property type="project" value="UniProtKB-KW"/>
</dbReference>